<accession>A0A8T0PFI9</accession>
<protein>
    <submittedName>
        <fullName evidence="1">Uncharacterized protein</fullName>
    </submittedName>
</protein>
<reference evidence="1" key="1">
    <citation type="submission" date="2020-05" db="EMBL/GenBank/DDBJ databases">
        <title>WGS assembly of Panicum virgatum.</title>
        <authorList>
            <person name="Lovell J.T."/>
            <person name="Jenkins J."/>
            <person name="Shu S."/>
            <person name="Juenger T.E."/>
            <person name="Schmutz J."/>
        </authorList>
    </citation>
    <scope>NUCLEOTIDE SEQUENCE</scope>
    <source>
        <strain evidence="1">AP13</strain>
    </source>
</reference>
<dbReference type="AlphaFoldDB" id="A0A8T0PFI9"/>
<organism evidence="1 2">
    <name type="scientific">Panicum virgatum</name>
    <name type="common">Blackwell switchgrass</name>
    <dbReference type="NCBI Taxonomy" id="38727"/>
    <lineage>
        <taxon>Eukaryota</taxon>
        <taxon>Viridiplantae</taxon>
        <taxon>Streptophyta</taxon>
        <taxon>Embryophyta</taxon>
        <taxon>Tracheophyta</taxon>
        <taxon>Spermatophyta</taxon>
        <taxon>Magnoliopsida</taxon>
        <taxon>Liliopsida</taxon>
        <taxon>Poales</taxon>
        <taxon>Poaceae</taxon>
        <taxon>PACMAD clade</taxon>
        <taxon>Panicoideae</taxon>
        <taxon>Panicodae</taxon>
        <taxon>Paniceae</taxon>
        <taxon>Panicinae</taxon>
        <taxon>Panicum</taxon>
        <taxon>Panicum sect. Hiantes</taxon>
    </lineage>
</organism>
<proteinExistence type="predicted"/>
<name>A0A8T0PFI9_PANVG</name>
<comment type="caution">
    <text evidence="1">The sequence shown here is derived from an EMBL/GenBank/DDBJ whole genome shotgun (WGS) entry which is preliminary data.</text>
</comment>
<evidence type="ECO:0000313" key="2">
    <source>
        <dbReference type="Proteomes" id="UP000823388"/>
    </source>
</evidence>
<keyword evidence="2" id="KW-1185">Reference proteome</keyword>
<dbReference type="Proteomes" id="UP000823388">
    <property type="component" value="Chromosome 8K"/>
</dbReference>
<sequence length="125" mass="13555">MMATAACRKVPWDLSYLLFSRVILVHNCLCSFLRLSAHFFPSLSPFFLQLSSGRSVPEPLPLVPGRAHLSQGVPPLGLATAAKLLKSVGARSTGAACLMVQVCFHKAQPVCSNALLQRWLLCYSA</sequence>
<gene>
    <name evidence="1" type="ORF">PVAP13_8KG102203</name>
</gene>
<dbReference type="EMBL" id="CM029051">
    <property type="protein sequence ID" value="KAG2561047.1"/>
    <property type="molecule type" value="Genomic_DNA"/>
</dbReference>
<evidence type="ECO:0000313" key="1">
    <source>
        <dbReference type="EMBL" id="KAG2561047.1"/>
    </source>
</evidence>